<accession>A0A167KCH1</accession>
<dbReference type="Proteomes" id="UP000076738">
    <property type="component" value="Unassembled WGS sequence"/>
</dbReference>
<evidence type="ECO:0000256" key="1">
    <source>
        <dbReference type="ARBA" id="ARBA00010088"/>
    </source>
</evidence>
<name>A0A167KCH1_CALVF</name>
<dbReference type="Gene3D" id="3.40.50.1820">
    <property type="entry name" value="alpha/beta hydrolase"/>
    <property type="match status" value="1"/>
</dbReference>
<dbReference type="InterPro" id="IPR051601">
    <property type="entry name" value="Serine_prot/Carboxylest_S33"/>
</dbReference>
<evidence type="ECO:0000256" key="2">
    <source>
        <dbReference type="ARBA" id="ARBA00022801"/>
    </source>
</evidence>
<dbReference type="OrthoDB" id="425534at2759"/>
<dbReference type="SUPFAM" id="SSF53474">
    <property type="entry name" value="alpha/beta-Hydrolases"/>
    <property type="match status" value="1"/>
</dbReference>
<keyword evidence="2" id="KW-0378">Hydrolase</keyword>
<dbReference type="GO" id="GO:0016787">
    <property type="term" value="F:hydrolase activity"/>
    <property type="evidence" value="ECO:0007669"/>
    <property type="project" value="UniProtKB-KW"/>
</dbReference>
<evidence type="ECO:0000256" key="3">
    <source>
        <dbReference type="SAM" id="Phobius"/>
    </source>
</evidence>
<dbReference type="PANTHER" id="PTHR43248">
    <property type="entry name" value="2-SUCCINYL-6-HYDROXY-2,4-CYCLOHEXADIENE-1-CARBOXYLATE SYNTHASE"/>
    <property type="match status" value="1"/>
</dbReference>
<keyword evidence="6" id="KW-1185">Reference proteome</keyword>
<feature type="transmembrane region" description="Helical" evidence="3">
    <location>
        <begin position="33"/>
        <end position="56"/>
    </location>
</feature>
<feature type="non-terminal residue" evidence="5">
    <location>
        <position position="481"/>
    </location>
</feature>
<dbReference type="InterPro" id="IPR029058">
    <property type="entry name" value="AB_hydrolase_fold"/>
</dbReference>
<dbReference type="InterPro" id="IPR000073">
    <property type="entry name" value="AB_hydrolase_1"/>
</dbReference>
<evidence type="ECO:0000259" key="4">
    <source>
        <dbReference type="Pfam" id="PF00561"/>
    </source>
</evidence>
<protein>
    <recommendedName>
        <fullName evidence="4">AB hydrolase-1 domain-containing protein</fullName>
    </recommendedName>
</protein>
<dbReference type="PANTHER" id="PTHR43248:SF25">
    <property type="entry name" value="AB HYDROLASE-1 DOMAIN-CONTAINING PROTEIN-RELATED"/>
    <property type="match status" value="1"/>
</dbReference>
<evidence type="ECO:0000313" key="6">
    <source>
        <dbReference type="Proteomes" id="UP000076738"/>
    </source>
</evidence>
<keyword evidence="3" id="KW-0472">Membrane</keyword>
<dbReference type="EMBL" id="KV417294">
    <property type="protein sequence ID" value="KZO94498.1"/>
    <property type="molecule type" value="Genomic_DNA"/>
</dbReference>
<evidence type="ECO:0000313" key="5">
    <source>
        <dbReference type="EMBL" id="KZO94498.1"/>
    </source>
</evidence>
<keyword evidence="3" id="KW-1133">Transmembrane helix</keyword>
<dbReference type="STRING" id="1330018.A0A167KCH1"/>
<dbReference type="Pfam" id="PF00561">
    <property type="entry name" value="Abhydrolase_1"/>
    <property type="match status" value="1"/>
</dbReference>
<proteinExistence type="inferred from homology"/>
<reference evidence="5 6" key="1">
    <citation type="journal article" date="2016" name="Mol. Biol. Evol.">
        <title>Comparative Genomics of Early-Diverging Mushroom-Forming Fungi Provides Insights into the Origins of Lignocellulose Decay Capabilities.</title>
        <authorList>
            <person name="Nagy L.G."/>
            <person name="Riley R."/>
            <person name="Tritt A."/>
            <person name="Adam C."/>
            <person name="Daum C."/>
            <person name="Floudas D."/>
            <person name="Sun H."/>
            <person name="Yadav J.S."/>
            <person name="Pangilinan J."/>
            <person name="Larsson K.H."/>
            <person name="Matsuura K."/>
            <person name="Barry K."/>
            <person name="Labutti K."/>
            <person name="Kuo R."/>
            <person name="Ohm R.A."/>
            <person name="Bhattacharya S.S."/>
            <person name="Shirouzu T."/>
            <person name="Yoshinaga Y."/>
            <person name="Martin F.M."/>
            <person name="Grigoriev I.V."/>
            <person name="Hibbett D.S."/>
        </authorList>
    </citation>
    <scope>NUCLEOTIDE SEQUENCE [LARGE SCALE GENOMIC DNA]</scope>
    <source>
        <strain evidence="5 6">TUFC12733</strain>
    </source>
</reference>
<sequence>MDMDNDIEKELLLPTITSPAPTPPEKKPRKLRLFLSLFALLLLLQTLLSGPQLYLYRFLAQAPEVQDVQAEGIGSGIAWFACPDVTEFECAFLTVPLDYLHPIVGETVSLALRRYPAQAPKEEYGGTVFTNPGGPGGSGTAYLIERGPALSKILGGRYDILSWDPRGVNMTTPPLGCFPTDYAEFLQDFKQTQLGLPMSPHYSSSAAAQAGADEWFLRTEAYYQATIASCGKNGNQKLLSAVSTPYVARDIVSILSALGEKERGLQYWGFSYGTILGATFAAMFPELVHRLVLDGVSDSRSYGNDMFTWGKSGMNDTHLVYEGFLRECALAGPGRCALAAEGKTPEEIGREIFDLEATLLEKPLPVPFTGLNSGIITAPDVRFAIFAALYKPKLWPGLASALSAAIAGDGSALLDLTGFTSTEDMSWRDPLDNVFHRHMTRALSKPVGNPLSTEVCSVSLTAALPDNAQSPIGNHVLRYGP</sequence>
<keyword evidence="3" id="KW-0812">Transmembrane</keyword>
<organism evidence="5 6">
    <name type="scientific">Calocera viscosa (strain TUFC12733)</name>
    <dbReference type="NCBI Taxonomy" id="1330018"/>
    <lineage>
        <taxon>Eukaryota</taxon>
        <taxon>Fungi</taxon>
        <taxon>Dikarya</taxon>
        <taxon>Basidiomycota</taxon>
        <taxon>Agaricomycotina</taxon>
        <taxon>Dacrymycetes</taxon>
        <taxon>Dacrymycetales</taxon>
        <taxon>Dacrymycetaceae</taxon>
        <taxon>Calocera</taxon>
    </lineage>
</organism>
<gene>
    <name evidence="5" type="ORF">CALVIDRAFT_550388</name>
</gene>
<comment type="similarity">
    <text evidence="1">Belongs to the peptidase S33 family.</text>
</comment>
<feature type="domain" description="AB hydrolase-1" evidence="4">
    <location>
        <begin position="130"/>
        <end position="326"/>
    </location>
</feature>
<dbReference type="AlphaFoldDB" id="A0A167KCH1"/>